<reference evidence="11" key="1">
    <citation type="submission" date="2021-01" db="EMBL/GenBank/DDBJ databases">
        <authorList>
            <person name="Corre E."/>
            <person name="Pelletier E."/>
            <person name="Niang G."/>
            <person name="Scheremetjew M."/>
            <person name="Finn R."/>
            <person name="Kale V."/>
            <person name="Holt S."/>
            <person name="Cochrane G."/>
            <person name="Meng A."/>
            <person name="Brown T."/>
            <person name="Cohen L."/>
        </authorList>
    </citation>
    <scope>NUCLEOTIDE SEQUENCE</scope>
    <source>
        <strain evidence="11">308</strain>
    </source>
</reference>
<dbReference type="PANTHER" id="PTHR43353:SF5">
    <property type="entry name" value="SUCCINATE-SEMIALDEHYDE DEHYDROGENASE, MITOCHONDRIAL"/>
    <property type="match status" value="1"/>
</dbReference>
<proteinExistence type="inferred from homology"/>
<name>A0A6U5EIY7_9STRA</name>
<organism evidence="11">
    <name type="scientific">Corethron hystrix</name>
    <dbReference type="NCBI Taxonomy" id="216773"/>
    <lineage>
        <taxon>Eukaryota</taxon>
        <taxon>Sar</taxon>
        <taxon>Stramenopiles</taxon>
        <taxon>Ochrophyta</taxon>
        <taxon>Bacillariophyta</taxon>
        <taxon>Coscinodiscophyceae</taxon>
        <taxon>Corethrophycidae</taxon>
        <taxon>Corethrales</taxon>
        <taxon>Corethraceae</taxon>
        <taxon>Corethron</taxon>
    </lineage>
</organism>
<evidence type="ECO:0000256" key="6">
    <source>
        <dbReference type="ARBA" id="ARBA00030806"/>
    </source>
</evidence>
<dbReference type="GO" id="GO:0004777">
    <property type="term" value="F:succinate-semialdehyde dehydrogenase (NAD+) activity"/>
    <property type="evidence" value="ECO:0007669"/>
    <property type="project" value="UniProtKB-EC"/>
</dbReference>
<dbReference type="FunFam" id="3.40.605.10:FF:000063">
    <property type="entry name" value="Succinate-semialdehyde dehydrogenase, mitochondrial"/>
    <property type="match status" value="1"/>
</dbReference>
<evidence type="ECO:0000313" key="11">
    <source>
        <dbReference type="EMBL" id="CAD8879098.1"/>
    </source>
</evidence>
<dbReference type="FunFam" id="3.40.309.10:FF:000004">
    <property type="entry name" value="Succinate-semialdehyde dehydrogenase I"/>
    <property type="match status" value="1"/>
</dbReference>
<feature type="active site" evidence="7">
    <location>
        <position position="350"/>
    </location>
</feature>
<evidence type="ECO:0000256" key="5">
    <source>
        <dbReference type="ARBA" id="ARBA00023002"/>
    </source>
</evidence>
<evidence type="ECO:0000256" key="2">
    <source>
        <dbReference type="ARBA" id="ARBA00009986"/>
    </source>
</evidence>
<dbReference type="InterPro" id="IPR015590">
    <property type="entry name" value="Aldehyde_DH_dom"/>
</dbReference>
<dbReference type="Gene3D" id="3.40.309.10">
    <property type="entry name" value="Aldehyde Dehydrogenase, Chain A, domain 2"/>
    <property type="match status" value="1"/>
</dbReference>
<evidence type="ECO:0000256" key="8">
    <source>
        <dbReference type="RuleBase" id="RU003345"/>
    </source>
</evidence>
<dbReference type="EMBL" id="HBFR01008693">
    <property type="protein sequence ID" value="CAD8879098.1"/>
    <property type="molecule type" value="Transcribed_RNA"/>
</dbReference>
<dbReference type="InterPro" id="IPR016161">
    <property type="entry name" value="Ald_DH/histidinol_DH"/>
</dbReference>
<dbReference type="InterPro" id="IPR016162">
    <property type="entry name" value="Ald_DH_N"/>
</dbReference>
<dbReference type="InterPro" id="IPR016163">
    <property type="entry name" value="Ald_DH_C"/>
</dbReference>
<evidence type="ECO:0000256" key="4">
    <source>
        <dbReference type="ARBA" id="ARBA00019842"/>
    </source>
</evidence>
<dbReference type="SUPFAM" id="SSF53720">
    <property type="entry name" value="ALDH-like"/>
    <property type="match status" value="1"/>
</dbReference>
<dbReference type="GO" id="GO:0009450">
    <property type="term" value="P:gamma-aminobutyric acid catabolic process"/>
    <property type="evidence" value="ECO:0007669"/>
    <property type="project" value="TreeGrafter"/>
</dbReference>
<dbReference type="EMBL" id="HBFR01008690">
    <property type="protein sequence ID" value="CAD8879096.1"/>
    <property type="molecule type" value="Transcribed_RNA"/>
</dbReference>
<dbReference type="AlphaFoldDB" id="A0A6U5EIY7"/>
<dbReference type="CDD" id="cd07103">
    <property type="entry name" value="ALDH_F5_SSADH_GabD"/>
    <property type="match status" value="1"/>
</dbReference>
<accession>A0A6U5EIY7</accession>
<dbReference type="Pfam" id="PF00171">
    <property type="entry name" value="Aldedh"/>
    <property type="match status" value="1"/>
</dbReference>
<evidence type="ECO:0000259" key="9">
    <source>
        <dbReference type="Pfam" id="PF00171"/>
    </source>
</evidence>
<keyword evidence="5 8" id="KW-0560">Oxidoreductase</keyword>
<protein>
    <recommendedName>
        <fullName evidence="4">Succinate-semialdehyde dehydrogenase, mitochondrial</fullName>
        <ecNumber evidence="3">1.2.1.24</ecNumber>
    </recommendedName>
    <alternativeName>
        <fullName evidence="6">NAD(+)-dependent succinic semialdehyde dehydrogenase</fullName>
    </alternativeName>
</protein>
<gene>
    <name evidence="10" type="ORF">CHYS00102_LOCUS6280</name>
    <name evidence="11" type="ORF">CHYS00102_LOCUS6282</name>
</gene>
<dbReference type="PROSITE" id="PS00687">
    <property type="entry name" value="ALDEHYDE_DEHYDR_GLU"/>
    <property type="match status" value="1"/>
</dbReference>
<evidence type="ECO:0000256" key="7">
    <source>
        <dbReference type="PROSITE-ProRule" id="PRU10007"/>
    </source>
</evidence>
<comment type="pathway">
    <text evidence="1">Amino-acid degradation; 4-aminobutanoate degradation.</text>
</comment>
<comment type="similarity">
    <text evidence="2 8">Belongs to the aldehyde dehydrogenase family.</text>
</comment>
<evidence type="ECO:0000256" key="1">
    <source>
        <dbReference type="ARBA" id="ARBA00005176"/>
    </source>
</evidence>
<evidence type="ECO:0000256" key="3">
    <source>
        <dbReference type="ARBA" id="ARBA00013051"/>
    </source>
</evidence>
<dbReference type="Gene3D" id="3.40.605.10">
    <property type="entry name" value="Aldehyde Dehydrogenase, Chain A, domain 1"/>
    <property type="match status" value="1"/>
</dbReference>
<evidence type="ECO:0000313" key="10">
    <source>
        <dbReference type="EMBL" id="CAD8879096.1"/>
    </source>
</evidence>
<sequence length="578" mass="62507">MLRPFPLGGMAFPSFFVQRCLTGQPLRLSPLQARRNLPFLPLMTIVDHWSVSLRSSSTNFADVAEPGRDDDISCFGTSVLTETLEKKSLLDLDCDNFAMATEGENLPFSVVSPGSMEIVGRVPSMGQKETLEAIERSADSLSSWRSTTGSYRSNLISSWSTLVKENASDISKIMTLECGKPIRESLGEVLYGASYLDFYAAEAIRPSSSGGGQLIPTPFADSVDGKTARGKVIVMKEAIGVTAMITPWNFPFGMIARKVGPALAAGCTAIVKPSELTPLTAIAIRKLALQAGIPKDVFQLITANKSATSCVGEELCRNPVVKKMSFTGSTAVGKLLMKNCSDSVKRVSLELGGNAAFIVFDDADVEVAVAAAMSSKYRNAGQTCVCADRFIIHKSIEISFLERMKKEVERLVVGDGMLEETTMGPMITPEAVSNVAEKVQEAIIEGAELILGGRKLENIGPNFYAPTIIRNVRESSRIWSEETFGPVACVRTFEDEDEAIAMANDTTSGLAVYFCSKNIQRIFRVSERLENGIVGINDGIISSAHCPFGGIKESGLGREGSSEGMTEYVETKYIFMNI</sequence>
<dbReference type="PANTHER" id="PTHR43353">
    <property type="entry name" value="SUCCINATE-SEMIALDEHYDE DEHYDROGENASE, MITOCHONDRIAL"/>
    <property type="match status" value="1"/>
</dbReference>
<dbReference type="InterPro" id="IPR029510">
    <property type="entry name" value="Ald_DH_CS_GLU"/>
</dbReference>
<dbReference type="PROSITE" id="PS00070">
    <property type="entry name" value="ALDEHYDE_DEHYDR_CYS"/>
    <property type="match status" value="1"/>
</dbReference>
<dbReference type="EC" id="1.2.1.24" evidence="3"/>
<dbReference type="InterPro" id="IPR050740">
    <property type="entry name" value="Aldehyde_DH_Superfamily"/>
</dbReference>
<feature type="domain" description="Aldehyde dehydrogenase" evidence="9">
    <location>
        <begin position="107"/>
        <end position="574"/>
    </location>
</feature>
<dbReference type="InterPro" id="IPR016160">
    <property type="entry name" value="Ald_DH_CS_CYS"/>
</dbReference>